<keyword evidence="4" id="KW-0547">Nucleotide-binding</keyword>
<dbReference type="InterPro" id="IPR008926">
    <property type="entry name" value="RNR_R1-su_N"/>
</dbReference>
<evidence type="ECO:0000313" key="12">
    <source>
        <dbReference type="EMBL" id="AEZ50487.1"/>
    </source>
</evidence>
<evidence type="ECO:0000313" key="13">
    <source>
        <dbReference type="Proteomes" id="UP000006298"/>
    </source>
</evidence>
<dbReference type="GO" id="GO:0004748">
    <property type="term" value="F:ribonucleoside-diphosphate reductase activity, thioredoxin disulfide as acceptor"/>
    <property type="evidence" value="ECO:0007669"/>
    <property type="project" value="UniProtKB-EC"/>
</dbReference>
<dbReference type="InterPro" id="IPR026459">
    <property type="entry name" value="RNR_1b_NrdE"/>
</dbReference>
<name>J9PUC8_9CAUD</name>
<keyword evidence="3" id="KW-0021">Allosteric enzyme</keyword>
<dbReference type="Proteomes" id="UP000006298">
    <property type="component" value="Segment"/>
</dbReference>
<comment type="function">
    <text evidence="10">Provides the precursors necessary for DNA synthesis. Catalyzes the biosynthesis of deoxyribonucleotides from the corresponding ribonucleotides.</text>
</comment>
<dbReference type="InterPro" id="IPR000788">
    <property type="entry name" value="RNR_lg_C"/>
</dbReference>
<dbReference type="InterPro" id="IPR013554">
    <property type="entry name" value="RNR_N"/>
</dbReference>
<evidence type="ECO:0000256" key="8">
    <source>
        <dbReference type="ARBA" id="ARBA00023157"/>
    </source>
</evidence>
<dbReference type="NCBIfam" id="TIGR04170">
    <property type="entry name" value="RNR_1b_NrdE"/>
    <property type="match status" value="1"/>
</dbReference>
<gene>
    <name evidence="12" type="ORF">BCD7_0040</name>
</gene>
<evidence type="ECO:0000256" key="6">
    <source>
        <dbReference type="ARBA" id="ARBA00023002"/>
    </source>
</evidence>
<dbReference type="Gene3D" id="1.10.1650.20">
    <property type="match status" value="1"/>
</dbReference>
<dbReference type="PANTHER" id="PTHR11573">
    <property type="entry name" value="RIBONUCLEOSIDE-DIPHOSPHATE REDUCTASE LARGE CHAIN"/>
    <property type="match status" value="1"/>
</dbReference>
<evidence type="ECO:0000256" key="4">
    <source>
        <dbReference type="ARBA" id="ARBA00022741"/>
    </source>
</evidence>
<evidence type="ECO:0000256" key="5">
    <source>
        <dbReference type="ARBA" id="ARBA00022840"/>
    </source>
</evidence>
<dbReference type="InterPro" id="IPR039718">
    <property type="entry name" value="Rrm1"/>
</dbReference>
<keyword evidence="8" id="KW-1015">Disulfide bond</keyword>
<evidence type="ECO:0000256" key="3">
    <source>
        <dbReference type="ARBA" id="ARBA00022533"/>
    </source>
</evidence>
<dbReference type="NCBIfam" id="TIGR02506">
    <property type="entry name" value="NrdE_NrdA"/>
    <property type="match status" value="1"/>
</dbReference>
<dbReference type="Pfam" id="PF00317">
    <property type="entry name" value="Ribonuc_red_lgN"/>
    <property type="match status" value="1"/>
</dbReference>
<dbReference type="OrthoDB" id="2980at10239"/>
<keyword evidence="5" id="KW-0067">ATP-binding</keyword>
<keyword evidence="13" id="KW-1185">Reference proteome</keyword>
<dbReference type="PROSITE" id="PS00089">
    <property type="entry name" value="RIBORED_LARGE"/>
    <property type="match status" value="1"/>
</dbReference>
<dbReference type="GO" id="GO:0009263">
    <property type="term" value="P:deoxyribonucleotide biosynthetic process"/>
    <property type="evidence" value="ECO:0007669"/>
    <property type="project" value="UniProtKB-KW"/>
</dbReference>
<evidence type="ECO:0000256" key="9">
    <source>
        <dbReference type="ARBA" id="ARBA00047754"/>
    </source>
</evidence>
<organism evidence="12 13">
    <name type="scientific">Bacillus phage BCD7</name>
    <dbReference type="NCBI Taxonomy" id="1136534"/>
    <lineage>
        <taxon>Viruses</taxon>
        <taxon>Duplodnaviria</taxon>
        <taxon>Heunggongvirae</taxon>
        <taxon>Uroviricota</taxon>
        <taxon>Caudoviricetes</taxon>
        <taxon>Becedseptimavirus</taxon>
        <taxon>Becedseptimavirus BCD7</taxon>
    </lineage>
</organism>
<accession>J9PUC8</accession>
<protein>
    <recommendedName>
        <fullName evidence="2 10">Ribonucleoside-diphosphate reductase</fullName>
        <ecNumber evidence="2 10">1.17.4.1</ecNumber>
    </recommendedName>
</protein>
<dbReference type="EMBL" id="JN712910">
    <property type="protein sequence ID" value="AEZ50487.1"/>
    <property type="molecule type" value="Genomic_DNA"/>
</dbReference>
<dbReference type="CDD" id="cd01679">
    <property type="entry name" value="RNR_I"/>
    <property type="match status" value="1"/>
</dbReference>
<evidence type="ECO:0000256" key="2">
    <source>
        <dbReference type="ARBA" id="ARBA00012274"/>
    </source>
</evidence>
<dbReference type="SUPFAM" id="SSF48168">
    <property type="entry name" value="R1 subunit of ribonucleotide reductase, N-terminal domain"/>
    <property type="match status" value="1"/>
</dbReference>
<dbReference type="SUPFAM" id="SSF51998">
    <property type="entry name" value="PFL-like glycyl radical enzymes"/>
    <property type="match status" value="1"/>
</dbReference>
<keyword evidence="7 10" id="KW-0215">Deoxyribonucleotide synthesis</keyword>
<comment type="catalytic activity">
    <reaction evidence="9 10">
        <text>a 2'-deoxyribonucleoside 5'-diphosphate + [thioredoxin]-disulfide + H2O = a ribonucleoside 5'-diphosphate + [thioredoxin]-dithiol</text>
        <dbReference type="Rhea" id="RHEA:23252"/>
        <dbReference type="Rhea" id="RHEA-COMP:10698"/>
        <dbReference type="Rhea" id="RHEA-COMP:10700"/>
        <dbReference type="ChEBI" id="CHEBI:15377"/>
        <dbReference type="ChEBI" id="CHEBI:29950"/>
        <dbReference type="ChEBI" id="CHEBI:50058"/>
        <dbReference type="ChEBI" id="CHEBI:57930"/>
        <dbReference type="ChEBI" id="CHEBI:73316"/>
        <dbReference type="EC" id="1.17.4.1"/>
    </reaction>
</comment>
<dbReference type="Pfam" id="PF02867">
    <property type="entry name" value="Ribonuc_red_lgC"/>
    <property type="match status" value="1"/>
</dbReference>
<dbReference type="Pfam" id="PF08343">
    <property type="entry name" value="RNR_N"/>
    <property type="match status" value="1"/>
</dbReference>
<evidence type="ECO:0000256" key="1">
    <source>
        <dbReference type="ARBA" id="ARBA00010406"/>
    </source>
</evidence>
<dbReference type="Gene3D" id="3.20.70.20">
    <property type="match status" value="1"/>
</dbReference>
<proteinExistence type="inferred from homology"/>
<sequence length="709" mass="81042">MRHVELNNKITEKDESGFYKLHHDKEAIDAFYYEEVLPKMKNFEGGVIGRIKWLVDNNYYYPEVLRQYSEEQIKELSDEVFLYGFEFQSYMAISKFYLDYALKSNEKAEDKRKYLEFYEDRVVIVSLYLARGDFEQARRYAEIIGKQLYQPATPTFLNSGKARRGELVSCFLTEVGDDLNGIGFAINKAMQLSKIGGGVALNLSKIRATSDPIKEIEGASSGIVPVMKLLEDAFSYANQLGQRKGAGATYLNIFHMDIIRMLDTKRINVDEKSRIQSMSIGVIVPDKFMQLVIENKPFYTFSPYDVEKYFGVALDDIDMDLMYDILVKDDRVRKYQPKNNSGEVMTGRDMLTRIAITQQESGYPYLMYKGNANGDNHPLSEIGEVKMSNLCTEIFQLSEVSTITDYGEEDIIRNDISCNLGSLNIVNVMEDKRLRMIIHNAMYALTAVSDMSVIQNAPGVKKANEELHSVGLGAMNLHGYLSKNLIAYESEEAKDFARTFFMMLNYYSIEASAEIALRKGETFKGFEKSDYASGKYFDKYLVNDFSPKTEKVKKLFEGIEIPGKAEWLALSNTVKLTGMYNGYRLAIAPTQSIGYVQNATQSVMPITHKIEPRTYQNAETYFPAPYLSKQNFLMYKPAYDMSMYKLIDLIAEIQPHVDQGISTILYVNSDIATNELAMYYLYAYKKGLKSLYYTRTRKLSVEECEVCAV</sequence>
<keyword evidence="6 10" id="KW-0560">Oxidoreductase</keyword>
<dbReference type="GO" id="GO:0005524">
    <property type="term" value="F:ATP binding"/>
    <property type="evidence" value="ECO:0007669"/>
    <property type="project" value="UniProtKB-KW"/>
</dbReference>
<dbReference type="KEGG" id="vg:14011559"/>
<evidence type="ECO:0000259" key="11">
    <source>
        <dbReference type="PROSITE" id="PS00089"/>
    </source>
</evidence>
<dbReference type="PRINTS" id="PR01183">
    <property type="entry name" value="RIBORDTASEM1"/>
</dbReference>
<evidence type="ECO:0000256" key="7">
    <source>
        <dbReference type="ARBA" id="ARBA00023116"/>
    </source>
</evidence>
<dbReference type="EC" id="1.17.4.1" evidence="2 10"/>
<reference evidence="12 13" key="1">
    <citation type="submission" date="2011-09" db="EMBL/GenBank/DDBJ databases">
        <title>Complete Genome Sequence of Bacillus cereus Bacteriophage BCD7.</title>
        <authorList>
            <person name="Lee J.-H."/>
            <person name="Shin H."/>
            <person name="Son B."/>
            <person name="Ryu S."/>
        </authorList>
    </citation>
    <scope>NUCLEOTIDE SEQUENCE [LARGE SCALE GENOMIC DNA]</scope>
</reference>
<evidence type="ECO:0000256" key="10">
    <source>
        <dbReference type="RuleBase" id="RU003410"/>
    </source>
</evidence>
<dbReference type="GeneID" id="14011559"/>
<dbReference type="RefSeq" id="YP_007005891.1">
    <property type="nucleotide sequence ID" value="NC_019515.1"/>
</dbReference>
<comment type="similarity">
    <text evidence="1 10">Belongs to the ribonucleoside diphosphate reductase large chain family.</text>
</comment>
<dbReference type="PANTHER" id="PTHR11573:SF30">
    <property type="entry name" value="RIBONUCLEOSIDE-DIPHOSPHATE REDUCTASE 2 SUBUNIT ALPHA"/>
    <property type="match status" value="1"/>
</dbReference>
<dbReference type="UniPathway" id="UPA00326"/>
<feature type="domain" description="Ribonucleotide reductase large subunit" evidence="11">
    <location>
        <begin position="567"/>
        <end position="589"/>
    </location>
</feature>
<dbReference type="InterPro" id="IPR013509">
    <property type="entry name" value="RNR_lsu_N"/>
</dbReference>
<dbReference type="InterPro" id="IPR013346">
    <property type="entry name" value="NrdE_NrdA_C"/>
</dbReference>